<evidence type="ECO:0000256" key="1">
    <source>
        <dbReference type="ARBA" id="ARBA00005953"/>
    </source>
</evidence>
<dbReference type="Gene3D" id="3.10.129.10">
    <property type="entry name" value="Hotdog Thioesterase"/>
    <property type="match status" value="1"/>
</dbReference>
<dbReference type="PANTHER" id="PTHR31793:SF37">
    <property type="entry name" value="ACYL-COA THIOESTER HYDROLASE YBGC"/>
    <property type="match status" value="1"/>
</dbReference>
<comment type="caution">
    <text evidence="3">The sequence shown here is derived from an EMBL/GenBank/DDBJ whole genome shotgun (WGS) entry which is preliminary data.</text>
</comment>
<dbReference type="InterPro" id="IPR050563">
    <property type="entry name" value="4-hydroxybenzoyl-CoA_TE"/>
</dbReference>
<dbReference type="Proteomes" id="UP000761574">
    <property type="component" value="Unassembled WGS sequence"/>
</dbReference>
<name>A0ABQ4P465_9GAMM</name>
<protein>
    <submittedName>
        <fullName evidence="3">Thioesterase</fullName>
    </submittedName>
</protein>
<dbReference type="InterPro" id="IPR029069">
    <property type="entry name" value="HotDog_dom_sf"/>
</dbReference>
<dbReference type="SUPFAM" id="SSF54637">
    <property type="entry name" value="Thioesterase/thiol ester dehydrase-isomerase"/>
    <property type="match status" value="1"/>
</dbReference>
<dbReference type="PIRSF" id="PIRSF003230">
    <property type="entry name" value="YbgC"/>
    <property type="match status" value="1"/>
</dbReference>
<organism evidence="3 4">
    <name type="scientific">Shewanella algidipiscicola</name>
    <dbReference type="NCBI Taxonomy" id="614070"/>
    <lineage>
        <taxon>Bacteria</taxon>
        <taxon>Pseudomonadati</taxon>
        <taxon>Pseudomonadota</taxon>
        <taxon>Gammaproteobacteria</taxon>
        <taxon>Alteromonadales</taxon>
        <taxon>Shewanellaceae</taxon>
        <taxon>Shewanella</taxon>
    </lineage>
</organism>
<proteinExistence type="inferred from homology"/>
<evidence type="ECO:0000313" key="3">
    <source>
        <dbReference type="EMBL" id="GIU42336.1"/>
    </source>
</evidence>
<dbReference type="InterPro" id="IPR008272">
    <property type="entry name" value="HB-CoA_thioesterase_AS"/>
</dbReference>
<keyword evidence="4" id="KW-1185">Reference proteome</keyword>
<dbReference type="EMBL" id="BPFB01000003">
    <property type="protein sequence ID" value="GIU42336.1"/>
    <property type="molecule type" value="Genomic_DNA"/>
</dbReference>
<comment type="similarity">
    <text evidence="1">Belongs to the 4-hydroxybenzoyl-CoA thioesterase family.</text>
</comment>
<dbReference type="PROSITE" id="PS01328">
    <property type="entry name" value="4HBCOA_THIOESTERASE"/>
    <property type="match status" value="1"/>
</dbReference>
<keyword evidence="2" id="KW-0378">Hydrolase</keyword>
<dbReference type="PANTHER" id="PTHR31793">
    <property type="entry name" value="4-HYDROXYBENZOYL-COA THIOESTERASE FAMILY MEMBER"/>
    <property type="match status" value="1"/>
</dbReference>
<dbReference type="CDD" id="cd00586">
    <property type="entry name" value="4HBT"/>
    <property type="match status" value="1"/>
</dbReference>
<sequence>MGKMPHLTQYAKLTAFIIATHILYMKQPAQAQYSTQFHFPVQIYYEDTDFSGVVYHPNFLKYFERAREHVIGAETLARLWAQQGLGFAVYRSDMLCHDGIEFAEIVDVRTQFSFESKYRTVWRQEIWRPQGKKPAVTAQIEMVCMNKARQMAPMSAELIAELSRHITD</sequence>
<gene>
    <name evidence="3" type="ORF">TUM4630_03070</name>
</gene>
<evidence type="ECO:0000313" key="4">
    <source>
        <dbReference type="Proteomes" id="UP000761574"/>
    </source>
</evidence>
<accession>A0ABQ4P465</accession>
<dbReference type="Pfam" id="PF13279">
    <property type="entry name" value="4HBT_2"/>
    <property type="match status" value="1"/>
</dbReference>
<evidence type="ECO:0000256" key="2">
    <source>
        <dbReference type="ARBA" id="ARBA00022801"/>
    </source>
</evidence>
<dbReference type="InterPro" id="IPR006684">
    <property type="entry name" value="YbgC/YbaW"/>
</dbReference>
<reference evidence="3 4" key="1">
    <citation type="submission" date="2021-05" db="EMBL/GenBank/DDBJ databases">
        <title>Molecular characterization for Shewanella algae harboring chromosomal blaOXA-55-like strains isolated from clinical and environment sample.</title>
        <authorList>
            <person name="Ohama Y."/>
            <person name="Aoki K."/>
            <person name="Harada S."/>
            <person name="Moriya K."/>
            <person name="Ishii Y."/>
            <person name="Tateda K."/>
        </authorList>
    </citation>
    <scope>NUCLEOTIDE SEQUENCE [LARGE SCALE GENOMIC DNA]</scope>
    <source>
        <strain evidence="3 4">LMG 23746</strain>
    </source>
</reference>